<keyword evidence="3" id="KW-1185">Reference proteome</keyword>
<evidence type="ECO:0000313" key="3">
    <source>
        <dbReference type="Proteomes" id="UP001500013"/>
    </source>
</evidence>
<feature type="region of interest" description="Disordered" evidence="1">
    <location>
        <begin position="166"/>
        <end position="206"/>
    </location>
</feature>
<feature type="compositionally biased region" description="Basic and acidic residues" evidence="1">
    <location>
        <begin position="181"/>
        <end position="206"/>
    </location>
</feature>
<sequence>MPPHCDSLDGPVVRAARHALETGEVTPALAYVPASAEDEVRATFEAVLPVRALGHGARLVAERLFFETVVRLHREGEGAAFTGLQPAGLDVGPVIPLTEEAIESGSAEDLTTFLGAVLTDELHRRLATLGELGDARNGSVEREREWVEAMLGFQTYSQTLFETLESQPHAGGGHHDRHQNRHQDRHQDRHHDEAKEAPGHEHDPVP</sequence>
<dbReference type="Proteomes" id="UP001500013">
    <property type="component" value="Unassembled WGS sequence"/>
</dbReference>
<evidence type="ECO:0000313" key="2">
    <source>
        <dbReference type="EMBL" id="GAA1983023.1"/>
    </source>
</evidence>
<dbReference type="RefSeq" id="WP_344062893.1">
    <property type="nucleotide sequence ID" value="NZ_BAAAPU010000007.1"/>
</dbReference>
<dbReference type="EMBL" id="BAAAPU010000007">
    <property type="protein sequence ID" value="GAA1983023.1"/>
    <property type="molecule type" value="Genomic_DNA"/>
</dbReference>
<reference evidence="2 3" key="1">
    <citation type="journal article" date="2019" name="Int. J. Syst. Evol. Microbiol.">
        <title>The Global Catalogue of Microorganisms (GCM) 10K type strain sequencing project: providing services to taxonomists for standard genome sequencing and annotation.</title>
        <authorList>
            <consortium name="The Broad Institute Genomics Platform"/>
            <consortium name="The Broad Institute Genome Sequencing Center for Infectious Disease"/>
            <person name="Wu L."/>
            <person name="Ma J."/>
        </authorList>
    </citation>
    <scope>NUCLEOTIDE SEQUENCE [LARGE SCALE GENOMIC DNA]</scope>
    <source>
        <strain evidence="2 3">JCM 15628</strain>
    </source>
</reference>
<name>A0ABN2SBX6_9MICO</name>
<comment type="caution">
    <text evidence="2">The sequence shown here is derived from an EMBL/GenBank/DDBJ whole genome shotgun (WGS) entry which is preliminary data.</text>
</comment>
<dbReference type="InterPro" id="IPR045613">
    <property type="entry name" value="DUF6448"/>
</dbReference>
<proteinExistence type="predicted"/>
<organism evidence="2 3">
    <name type="scientific">Terrabacter lapilli</name>
    <dbReference type="NCBI Taxonomy" id="436231"/>
    <lineage>
        <taxon>Bacteria</taxon>
        <taxon>Bacillati</taxon>
        <taxon>Actinomycetota</taxon>
        <taxon>Actinomycetes</taxon>
        <taxon>Micrococcales</taxon>
        <taxon>Intrasporangiaceae</taxon>
        <taxon>Terrabacter</taxon>
    </lineage>
</organism>
<accession>A0ABN2SBX6</accession>
<evidence type="ECO:0000256" key="1">
    <source>
        <dbReference type="SAM" id="MobiDB-lite"/>
    </source>
</evidence>
<protein>
    <submittedName>
        <fullName evidence="2">Uncharacterized protein</fullName>
    </submittedName>
</protein>
<dbReference type="Pfam" id="PF20046">
    <property type="entry name" value="DUF6448"/>
    <property type="match status" value="1"/>
</dbReference>
<gene>
    <name evidence="2" type="ORF">GCM10009817_25490</name>
</gene>